<proteinExistence type="predicted"/>
<dbReference type="InterPro" id="IPR007460">
    <property type="entry name" value="BrnT_toxin"/>
</dbReference>
<keyword evidence="2" id="KW-1185">Reference proteome</keyword>
<organism evidence="1 2">
    <name type="scientific">Stella humosa</name>
    <dbReference type="NCBI Taxonomy" id="94"/>
    <lineage>
        <taxon>Bacteria</taxon>
        <taxon>Pseudomonadati</taxon>
        <taxon>Pseudomonadota</taxon>
        <taxon>Alphaproteobacteria</taxon>
        <taxon>Rhodospirillales</taxon>
        <taxon>Stellaceae</taxon>
        <taxon>Stella</taxon>
    </lineage>
</organism>
<dbReference type="EMBL" id="RJKX01000013">
    <property type="protein sequence ID" value="ROP99591.1"/>
    <property type="molecule type" value="Genomic_DNA"/>
</dbReference>
<name>A0A3N1M1K4_9PROT</name>
<sequence length="90" mass="10398">MDFDWTPAKNERNLRERAIGFDKAARIFLGPVIEFCDSRHSYGEVRIVALGVADGRELVVVYSDRDGVRRIISARRANTKERKLWHETHG</sequence>
<dbReference type="Pfam" id="PF04365">
    <property type="entry name" value="BrnT_toxin"/>
    <property type="match status" value="1"/>
</dbReference>
<evidence type="ECO:0000313" key="2">
    <source>
        <dbReference type="Proteomes" id="UP000278222"/>
    </source>
</evidence>
<comment type="caution">
    <text evidence="1">The sequence shown here is derived from an EMBL/GenBank/DDBJ whole genome shotgun (WGS) entry which is preliminary data.</text>
</comment>
<accession>A0A3N1M1K4</accession>
<gene>
    <name evidence="1" type="ORF">EDC65_1375</name>
</gene>
<dbReference type="AlphaFoldDB" id="A0A3N1M1K4"/>
<dbReference type="InterPro" id="IPR038573">
    <property type="entry name" value="BrnT_sf"/>
</dbReference>
<reference evidence="1 2" key="1">
    <citation type="submission" date="2018-11" db="EMBL/GenBank/DDBJ databases">
        <title>Genomic Encyclopedia of Type Strains, Phase IV (KMG-IV): sequencing the most valuable type-strain genomes for metagenomic binning, comparative biology and taxonomic classification.</title>
        <authorList>
            <person name="Goeker M."/>
        </authorList>
    </citation>
    <scope>NUCLEOTIDE SEQUENCE [LARGE SCALE GENOMIC DNA]</scope>
    <source>
        <strain evidence="1 2">DSM 5900</strain>
    </source>
</reference>
<dbReference type="OrthoDB" id="9798158at2"/>
<dbReference type="RefSeq" id="WP_123688965.1">
    <property type="nucleotide sequence ID" value="NZ_AP019700.1"/>
</dbReference>
<protein>
    <submittedName>
        <fullName evidence="1">Uncharacterized protein</fullName>
    </submittedName>
</protein>
<dbReference type="Gene3D" id="3.10.450.530">
    <property type="entry name" value="Ribonuclease toxin, BrnT, of type II toxin-antitoxin system"/>
    <property type="match status" value="1"/>
</dbReference>
<dbReference type="Proteomes" id="UP000278222">
    <property type="component" value="Unassembled WGS sequence"/>
</dbReference>
<evidence type="ECO:0000313" key="1">
    <source>
        <dbReference type="EMBL" id="ROP99591.1"/>
    </source>
</evidence>